<sequence>MSDDSGEEQEEEHDDDEGDDEGNDEGDVGGAEESDSEATESDSSDSDDAPSQAHPRRSAQVRIAQFLHIIVAPFVRLLLWFFFPIAYTISKVLDWMSGKGHAALLRRKELKTFVDFHGNEANGHRVMTVAPPYDQYKDAWDTEVEIKLKAGDKTEKARFFHCYKRGVDRVFIDHPMFLEKVWGKTASTIYGPVAGTDYLDNQIRFSLLCRASLEAPRVLNLNSSEYFSRPYGEDVFFIANAWHTAFLPCYLKSMYQIRGLYMSAKVAFCIHNIAYQGRFAFADFELLNLRDEFKSSFDFMDGYEKPVKGRKINSIKDGILELDKILTVSPYYAEELVSGPDKGVENKHPWNRERNGCPGMESHD</sequence>
<keyword evidence="2" id="KW-1185">Reference proteome</keyword>
<evidence type="ECO:0000313" key="2">
    <source>
        <dbReference type="Proteomes" id="UP001056120"/>
    </source>
</evidence>
<organism evidence="1 2">
    <name type="scientific">Smallanthus sonchifolius</name>
    <dbReference type="NCBI Taxonomy" id="185202"/>
    <lineage>
        <taxon>Eukaryota</taxon>
        <taxon>Viridiplantae</taxon>
        <taxon>Streptophyta</taxon>
        <taxon>Embryophyta</taxon>
        <taxon>Tracheophyta</taxon>
        <taxon>Spermatophyta</taxon>
        <taxon>Magnoliopsida</taxon>
        <taxon>eudicotyledons</taxon>
        <taxon>Gunneridae</taxon>
        <taxon>Pentapetalae</taxon>
        <taxon>asterids</taxon>
        <taxon>campanulids</taxon>
        <taxon>Asterales</taxon>
        <taxon>Asteraceae</taxon>
        <taxon>Asteroideae</taxon>
        <taxon>Heliantheae alliance</taxon>
        <taxon>Millerieae</taxon>
        <taxon>Smallanthus</taxon>
    </lineage>
</organism>
<gene>
    <name evidence="1" type="ORF">L1987_06626</name>
</gene>
<proteinExistence type="predicted"/>
<name>A0ACB9JYL9_9ASTR</name>
<evidence type="ECO:0000313" key="1">
    <source>
        <dbReference type="EMBL" id="KAI3825150.1"/>
    </source>
</evidence>
<protein>
    <submittedName>
        <fullName evidence="1">Uncharacterized protein</fullName>
    </submittedName>
</protein>
<comment type="caution">
    <text evidence="1">The sequence shown here is derived from an EMBL/GenBank/DDBJ whole genome shotgun (WGS) entry which is preliminary data.</text>
</comment>
<reference evidence="2" key="1">
    <citation type="journal article" date="2022" name="Mol. Ecol. Resour.">
        <title>The genomes of chicory, endive, great burdock and yacon provide insights into Asteraceae palaeo-polyploidization history and plant inulin production.</title>
        <authorList>
            <person name="Fan W."/>
            <person name="Wang S."/>
            <person name="Wang H."/>
            <person name="Wang A."/>
            <person name="Jiang F."/>
            <person name="Liu H."/>
            <person name="Zhao H."/>
            <person name="Xu D."/>
            <person name="Zhang Y."/>
        </authorList>
    </citation>
    <scope>NUCLEOTIDE SEQUENCE [LARGE SCALE GENOMIC DNA]</scope>
    <source>
        <strain evidence="2">cv. Yunnan</strain>
    </source>
</reference>
<reference evidence="1 2" key="2">
    <citation type="journal article" date="2022" name="Mol. Ecol. Resour.">
        <title>The genomes of chicory, endive, great burdock and yacon provide insights into Asteraceae paleo-polyploidization history and plant inulin production.</title>
        <authorList>
            <person name="Fan W."/>
            <person name="Wang S."/>
            <person name="Wang H."/>
            <person name="Wang A."/>
            <person name="Jiang F."/>
            <person name="Liu H."/>
            <person name="Zhao H."/>
            <person name="Xu D."/>
            <person name="Zhang Y."/>
        </authorList>
    </citation>
    <scope>NUCLEOTIDE SEQUENCE [LARGE SCALE GENOMIC DNA]</scope>
    <source>
        <strain evidence="2">cv. Yunnan</strain>
        <tissue evidence="1">Leaves</tissue>
    </source>
</reference>
<dbReference type="EMBL" id="CM042019">
    <property type="protein sequence ID" value="KAI3825150.1"/>
    <property type="molecule type" value="Genomic_DNA"/>
</dbReference>
<accession>A0ACB9JYL9</accession>
<dbReference type="Proteomes" id="UP001056120">
    <property type="component" value="Linkage Group LG02"/>
</dbReference>